<dbReference type="Gene3D" id="3.40.190.10">
    <property type="entry name" value="Periplasmic binding protein-like II"/>
    <property type="match status" value="1"/>
</dbReference>
<dbReference type="PANTHER" id="PTHR30061:SF50">
    <property type="entry name" value="MALTOSE_MALTODEXTRIN-BINDING PERIPLASMIC PROTEIN"/>
    <property type="match status" value="1"/>
</dbReference>
<dbReference type="InterPro" id="IPR006059">
    <property type="entry name" value="SBP"/>
</dbReference>
<dbReference type="PANTHER" id="PTHR30061">
    <property type="entry name" value="MALTOSE-BINDING PERIPLASMIC PROTEIN"/>
    <property type="match status" value="1"/>
</dbReference>
<protein>
    <submittedName>
        <fullName evidence="4">Extracellular solute-binding protein</fullName>
    </submittedName>
</protein>
<comment type="caution">
    <text evidence="4">The sequence shown here is derived from an EMBL/GenBank/DDBJ whole genome shotgun (WGS) entry which is preliminary data.</text>
</comment>
<dbReference type="Pfam" id="PF13416">
    <property type="entry name" value="SBP_bac_8"/>
    <property type="match status" value="1"/>
</dbReference>
<organism evidence="4 5">
    <name type="scientific">Floridaenema fluviatile BLCC-F154</name>
    <dbReference type="NCBI Taxonomy" id="3153640"/>
    <lineage>
        <taxon>Bacteria</taxon>
        <taxon>Bacillati</taxon>
        <taxon>Cyanobacteriota</taxon>
        <taxon>Cyanophyceae</taxon>
        <taxon>Oscillatoriophycideae</taxon>
        <taxon>Aerosakkonematales</taxon>
        <taxon>Aerosakkonemataceae</taxon>
        <taxon>Floridanema</taxon>
        <taxon>Floridanema fluviatile</taxon>
    </lineage>
</organism>
<proteinExistence type="inferred from homology"/>
<evidence type="ECO:0000313" key="4">
    <source>
        <dbReference type="EMBL" id="MFB2933934.1"/>
    </source>
</evidence>
<comment type="similarity">
    <text evidence="1">Belongs to the bacterial solute-binding protein 1 family.</text>
</comment>
<name>A0ABV4Y558_9CYAN</name>
<keyword evidence="3" id="KW-0732">Signal</keyword>
<evidence type="ECO:0000256" key="3">
    <source>
        <dbReference type="ARBA" id="ARBA00022729"/>
    </source>
</evidence>
<reference evidence="4 5" key="1">
    <citation type="submission" date="2024-09" db="EMBL/GenBank/DDBJ databases">
        <title>Floridaenema gen nov. (Aerosakkonemataceae, Aerosakkonematales ord. nov., Cyanobacteria) from benthic tropical and subtropical fresh waters, with the description of four new species.</title>
        <authorList>
            <person name="Moretto J.A."/>
            <person name="Berthold D.E."/>
            <person name="Lefler F.W."/>
            <person name="Huang I.-S."/>
            <person name="Laughinghouse H. IV."/>
        </authorList>
    </citation>
    <scope>NUCLEOTIDE SEQUENCE [LARGE SCALE GENOMIC DNA]</scope>
    <source>
        <strain evidence="4 5">BLCC-F154</strain>
    </source>
</reference>
<evidence type="ECO:0000313" key="5">
    <source>
        <dbReference type="Proteomes" id="UP001576776"/>
    </source>
</evidence>
<dbReference type="EMBL" id="JBHFNS010000015">
    <property type="protein sequence ID" value="MFB2933934.1"/>
    <property type="molecule type" value="Genomic_DNA"/>
</dbReference>
<dbReference type="RefSeq" id="WP_413255467.1">
    <property type="nucleotide sequence ID" value="NZ_JBHFNS010000015.1"/>
</dbReference>
<evidence type="ECO:0000256" key="1">
    <source>
        <dbReference type="ARBA" id="ARBA00008520"/>
    </source>
</evidence>
<accession>A0ABV4Y558</accession>
<keyword evidence="2" id="KW-0813">Transport</keyword>
<keyword evidence="5" id="KW-1185">Reference proteome</keyword>
<evidence type="ECO:0000256" key="2">
    <source>
        <dbReference type="ARBA" id="ARBA00022448"/>
    </source>
</evidence>
<gene>
    <name evidence="4" type="ORF">ACE1B6_01520</name>
</gene>
<sequence length="412" mass="46569">MLKMHGCKIIQIFFIICLTLDLNSCYQKPDFTNQQAGNKGNILIWHSFTNNDAQVFESILNEYRTIHPNLRLVSEYVSEKNMSSQFAEQSQSGFGPDLAIIWYSHIYELSQKSIIIELDSKSINLSQYLPVTLNHIKLNNKIYALPFSIDVQVLCYDKNKIKNPAKTWSEIVQQTKTGIKVGITSDFISSFWGVGSMGGKLLDKQGNLEFPKLAWSQWLGILQKANIEPHTILSEEKELLRNAFIKGELDYYTCESIEISELKNKLPKNNLGVTVLPGENSQTAKPLIDTEVIVLNKASSLKQQQLALQIANFLTNHEQQEKFAVQAESQIPTNIESQVDYRLSPIQAILLKQAQEGVSIPLDIISKTKGRITKRGNELYHQVLAGEITADEAADEMNKLVNLINQENRANK</sequence>
<dbReference type="SUPFAM" id="SSF53850">
    <property type="entry name" value="Periplasmic binding protein-like II"/>
    <property type="match status" value="1"/>
</dbReference>
<dbReference type="Proteomes" id="UP001576776">
    <property type="component" value="Unassembled WGS sequence"/>
</dbReference>